<comment type="caution">
    <text evidence="2">The sequence shown here is derived from an EMBL/GenBank/DDBJ whole genome shotgun (WGS) entry which is preliminary data.</text>
</comment>
<dbReference type="PANTHER" id="PTHR31637">
    <property type="entry name" value="2,3-BISPHOSPHOGLYCERATE-INDEPENDENT PHOSPHOGLYCERATE MUTASE"/>
    <property type="match status" value="1"/>
</dbReference>
<dbReference type="GO" id="GO:0005829">
    <property type="term" value="C:cytosol"/>
    <property type="evidence" value="ECO:0007669"/>
    <property type="project" value="TreeGrafter"/>
</dbReference>
<reference evidence="3" key="1">
    <citation type="submission" date="2017-09" db="EMBL/GenBank/DDBJ databases">
        <title>Depth-based differentiation of microbial function through sediment-hosted aquifers and enrichment of novel symbionts in the deep terrestrial subsurface.</title>
        <authorList>
            <person name="Probst A.J."/>
            <person name="Ladd B."/>
            <person name="Jarett J.K."/>
            <person name="Geller-Mcgrath D.E."/>
            <person name="Sieber C.M.K."/>
            <person name="Emerson J.B."/>
            <person name="Anantharaman K."/>
            <person name="Thomas B.C."/>
            <person name="Malmstrom R."/>
            <person name="Stieglmeier M."/>
            <person name="Klingl A."/>
            <person name="Woyke T."/>
            <person name="Ryan C.M."/>
            <person name="Banfield J.F."/>
        </authorList>
    </citation>
    <scope>NUCLEOTIDE SEQUENCE [LARGE SCALE GENOMIC DNA]</scope>
</reference>
<evidence type="ECO:0000313" key="2">
    <source>
        <dbReference type="EMBL" id="PIT86294.1"/>
    </source>
</evidence>
<dbReference type="GO" id="GO:0030145">
    <property type="term" value="F:manganese ion binding"/>
    <property type="evidence" value="ECO:0007669"/>
    <property type="project" value="TreeGrafter"/>
</dbReference>
<dbReference type="AlphaFoldDB" id="A0A2M6W0G4"/>
<gene>
    <name evidence="2" type="ORF">COU33_04010</name>
</gene>
<dbReference type="InterPro" id="IPR006124">
    <property type="entry name" value="Metalloenzyme"/>
</dbReference>
<dbReference type="InterPro" id="IPR005995">
    <property type="entry name" value="Pgm_bpd_ind"/>
</dbReference>
<dbReference type="Pfam" id="PF01676">
    <property type="entry name" value="Metalloenzyme"/>
    <property type="match status" value="1"/>
</dbReference>
<dbReference type="PANTHER" id="PTHR31637:SF0">
    <property type="entry name" value="2,3-BISPHOSPHOGLYCERATE-INDEPENDENT PHOSPHOGLYCERATE MUTASE"/>
    <property type="match status" value="1"/>
</dbReference>
<evidence type="ECO:0000259" key="1">
    <source>
        <dbReference type="Pfam" id="PF01676"/>
    </source>
</evidence>
<proteinExistence type="predicted"/>
<dbReference type="Proteomes" id="UP000229362">
    <property type="component" value="Unassembled WGS sequence"/>
</dbReference>
<dbReference type="EMBL" id="PFBZ01000172">
    <property type="protein sequence ID" value="PIT86294.1"/>
    <property type="molecule type" value="Genomic_DNA"/>
</dbReference>
<sequence>MVGHTGNFVAAKKGVRAMDTEIKRLVDVVQTMDGDILLTADHGNAEEMIHSDTKEMMTEHTTNPVPCVLISHRLKDMKLRKKGTLADIAPTLLKLFDVKKPKEMTGKSLY</sequence>
<dbReference type="GO" id="GO:0004619">
    <property type="term" value="F:phosphoglycerate mutase activity"/>
    <property type="evidence" value="ECO:0007669"/>
    <property type="project" value="InterPro"/>
</dbReference>
<dbReference type="Gene3D" id="3.40.720.10">
    <property type="entry name" value="Alkaline Phosphatase, subunit A"/>
    <property type="match status" value="1"/>
</dbReference>
<organism evidence="2 3">
    <name type="scientific">Candidatus Magasanikbacteria bacterium CG10_big_fil_rev_8_21_14_0_10_43_6</name>
    <dbReference type="NCBI Taxonomy" id="1974650"/>
    <lineage>
        <taxon>Bacteria</taxon>
        <taxon>Candidatus Magasanikiibacteriota</taxon>
    </lineage>
</organism>
<accession>A0A2M6W0G4</accession>
<protein>
    <recommendedName>
        <fullName evidence="1">Metalloenzyme domain-containing protein</fullName>
    </recommendedName>
</protein>
<evidence type="ECO:0000313" key="3">
    <source>
        <dbReference type="Proteomes" id="UP000229362"/>
    </source>
</evidence>
<dbReference type="SUPFAM" id="SSF53649">
    <property type="entry name" value="Alkaline phosphatase-like"/>
    <property type="match status" value="1"/>
</dbReference>
<name>A0A2M6W0G4_9BACT</name>
<dbReference type="InterPro" id="IPR017850">
    <property type="entry name" value="Alkaline_phosphatase_core_sf"/>
</dbReference>
<feature type="domain" description="Metalloenzyme" evidence="1">
    <location>
        <begin position="1"/>
        <end position="100"/>
    </location>
</feature>
<dbReference type="GO" id="GO:0006007">
    <property type="term" value="P:glucose catabolic process"/>
    <property type="evidence" value="ECO:0007669"/>
    <property type="project" value="InterPro"/>
</dbReference>